<gene>
    <name evidence="2" type="primary">WBGene00202664</name>
</gene>
<feature type="region of interest" description="Disordered" evidence="1">
    <location>
        <begin position="510"/>
        <end position="538"/>
    </location>
</feature>
<dbReference type="AlphaFoldDB" id="A0A2A6D2E7"/>
<reference evidence="2" key="2">
    <citation type="submission" date="2022-06" db="UniProtKB">
        <authorList>
            <consortium name="EnsemblMetazoa"/>
        </authorList>
    </citation>
    <scope>IDENTIFICATION</scope>
    <source>
        <strain evidence="2">PS312</strain>
    </source>
</reference>
<accession>A0A8R1YNE1</accession>
<reference evidence="3" key="1">
    <citation type="journal article" date="2008" name="Nat. Genet.">
        <title>The Pristionchus pacificus genome provides a unique perspective on nematode lifestyle and parasitism.</title>
        <authorList>
            <person name="Dieterich C."/>
            <person name="Clifton S.W."/>
            <person name="Schuster L.N."/>
            <person name="Chinwalla A."/>
            <person name="Delehaunty K."/>
            <person name="Dinkelacker I."/>
            <person name="Fulton L."/>
            <person name="Fulton R."/>
            <person name="Godfrey J."/>
            <person name="Minx P."/>
            <person name="Mitreva M."/>
            <person name="Roeseler W."/>
            <person name="Tian H."/>
            <person name="Witte H."/>
            <person name="Yang S.P."/>
            <person name="Wilson R.K."/>
            <person name="Sommer R.J."/>
        </authorList>
    </citation>
    <scope>NUCLEOTIDE SEQUENCE [LARGE SCALE GENOMIC DNA]</scope>
    <source>
        <strain evidence="3">PS312</strain>
    </source>
</reference>
<accession>A0A2A6D2E7</accession>
<sequence>MNPPTKRQKKDSDDFHSEQLANNGQQLSNTMVHRPIPIYPFVFNTCHISLLHSNMINPIPHTLIPCNSNSPTQTTISPHGFTPFPLTLTNANPPLPTHPLLFSNGHRIINNWKSQQVVVQTQLPVQLSAFVNQQEPILISNRVQRDYTLLLPDELIVKIFDSFGCNERENYHILVNLFYVNFRWREIITEPKNYRLMKTLRIGVSGIVFAQTGADYIFKVVEYEYEELMHIWSNEKDWITENAEGHWKKLKKKRPVCNAPLPPRLEEDLSLKLSRFKPKIISFENIIIGKPLLRLLSKILSKYARHDEICFAKFDDEDCGLSDVMFDDNVDSDDITALFPHFFCIRSVPPRYWDEHAFNEWVLAEKRSDYLFEEDYSSEDGFENRNGKIKNYPISLENFSRVHIFTSDFAETSINEIMEAAKARMMDDQEGEQGINWHMAIAEMNVNGVGILMQEAGERHNIQMSTPLIAESSNGHGTVVATFKINEREAFVEYFNYSFEPPFVEIKSVGRYGPDLGVEDSTDSEDSSNSSDSEDGNH</sequence>
<evidence type="ECO:0000313" key="2">
    <source>
        <dbReference type="EnsemblMetazoa" id="PPA29795.1"/>
    </source>
</evidence>
<name>A0A2A6D2E7_PRIPA</name>
<keyword evidence="3" id="KW-1185">Reference proteome</keyword>
<proteinExistence type="predicted"/>
<protein>
    <submittedName>
        <fullName evidence="2">Uncharacterized protein</fullName>
    </submittedName>
</protein>
<evidence type="ECO:0000313" key="3">
    <source>
        <dbReference type="Proteomes" id="UP000005239"/>
    </source>
</evidence>
<organism evidence="2 3">
    <name type="scientific">Pristionchus pacificus</name>
    <name type="common">Parasitic nematode worm</name>
    <dbReference type="NCBI Taxonomy" id="54126"/>
    <lineage>
        <taxon>Eukaryota</taxon>
        <taxon>Metazoa</taxon>
        <taxon>Ecdysozoa</taxon>
        <taxon>Nematoda</taxon>
        <taxon>Chromadorea</taxon>
        <taxon>Rhabditida</taxon>
        <taxon>Rhabditina</taxon>
        <taxon>Diplogasteromorpha</taxon>
        <taxon>Diplogasteroidea</taxon>
        <taxon>Neodiplogasteridae</taxon>
        <taxon>Pristionchus</taxon>
    </lineage>
</organism>
<feature type="compositionally biased region" description="Acidic residues" evidence="1">
    <location>
        <begin position="517"/>
        <end position="526"/>
    </location>
</feature>
<evidence type="ECO:0000256" key="1">
    <source>
        <dbReference type="SAM" id="MobiDB-lite"/>
    </source>
</evidence>
<dbReference type="EnsemblMetazoa" id="PPA29795.1">
    <property type="protein sequence ID" value="PPA29795.1"/>
    <property type="gene ID" value="WBGene00202664"/>
</dbReference>
<dbReference type="Proteomes" id="UP000005239">
    <property type="component" value="Unassembled WGS sequence"/>
</dbReference>